<dbReference type="RefSeq" id="WP_247202406.1">
    <property type="nucleotide sequence ID" value="NZ_JALKCG010000010.1"/>
</dbReference>
<organism evidence="1 2">
    <name type="scientific">Ancylobacter koreensis</name>
    <dbReference type="NCBI Taxonomy" id="266121"/>
    <lineage>
        <taxon>Bacteria</taxon>
        <taxon>Pseudomonadati</taxon>
        <taxon>Pseudomonadota</taxon>
        <taxon>Alphaproteobacteria</taxon>
        <taxon>Hyphomicrobiales</taxon>
        <taxon>Xanthobacteraceae</taxon>
        <taxon>Ancylobacter</taxon>
    </lineage>
</organism>
<reference evidence="2" key="1">
    <citation type="submission" date="2023-07" db="EMBL/GenBank/DDBJ databases">
        <title>Ancylobacter moscoviensis sp. nov., facultatively methylotrophic bacteria from activated sludge and the reclassification of Starkeya novella (Starkey 1934) Kelly et al. 2000 as Ancylobacter novellus comb. nov., Starkeya koreensis Im et al. 2006 as Ancylobacter koreensis comb.nov., Angulomicrobium tetraedrale Vasil'eva et al. 1986 as Ancylobacter tetraedralis comb. nov., Angulomicrobium amanitiforme Fritz et al. 2004 as Ancylobacter amanitiformis comb. nov. and Methylorhabdus multivorans Doronina et al. 1996 as Ancylobacter multivorans comb. nov. and emended description of the genus Ancylobacter.</title>
        <authorList>
            <person name="Doronina N."/>
            <person name="Chemodurova A."/>
            <person name="Grouzdev D."/>
            <person name="Koziaeva V."/>
            <person name="Shi W."/>
            <person name="Wu L."/>
            <person name="Kaparullina E."/>
        </authorList>
    </citation>
    <scope>NUCLEOTIDE SEQUENCE [LARGE SCALE GENOMIC DNA]</scope>
    <source>
        <strain evidence="2">Jip08</strain>
    </source>
</reference>
<keyword evidence="2" id="KW-1185">Reference proteome</keyword>
<name>A0ABT0DRJ6_9HYPH</name>
<dbReference type="EMBL" id="JALKCG010000010">
    <property type="protein sequence ID" value="MCK0209898.1"/>
    <property type="molecule type" value="Genomic_DNA"/>
</dbReference>
<evidence type="ECO:0000313" key="2">
    <source>
        <dbReference type="Proteomes" id="UP001202867"/>
    </source>
</evidence>
<gene>
    <name evidence="1" type="ORF">MWN33_17850</name>
</gene>
<dbReference type="Proteomes" id="UP001202867">
    <property type="component" value="Unassembled WGS sequence"/>
</dbReference>
<evidence type="ECO:0000313" key="1">
    <source>
        <dbReference type="EMBL" id="MCK0209898.1"/>
    </source>
</evidence>
<accession>A0ABT0DRJ6</accession>
<proteinExistence type="predicted"/>
<sequence>MTLSSAARLPLYQAGLAVRVHDRLPPEVTGWLAGVGIATTRMPLAFERLIRNGLRPTAAKNMRRVRDATHTGDRRAAAIVLESKVQP</sequence>
<comment type="caution">
    <text evidence="1">The sequence shown here is derived from an EMBL/GenBank/DDBJ whole genome shotgun (WGS) entry which is preliminary data.</text>
</comment>
<protein>
    <submittedName>
        <fullName evidence="1">Uncharacterized protein</fullName>
    </submittedName>
</protein>